<sequence>MEMESHPLWPIYNPLEDSTLDEIGLYFAEMDTQLSSFDQFSNSSVSIEDFSDISSSTLYPFLGNHFPGILPSLGCGESPSSDQFMLDGSENFPELMTYERSNSSQQIFSEDFSISSSSQNLSPISGEVSVEIPSIQASLVLPSENMEVDEKLVIPHLLKAYGEAMESEQMELADEIVSCLKEKASPTGRTLERLLFYLTLALDKQGNYLRQKSIKNYEAAFEAFYQIFPYSRFAHFGANSAILEAIPIDAKMVHIVDFQIGRGIQWPPLIESLARKGIRMLSLTCLKWGEEFDNCNVTTFEETKKQLCDYAMSFGLKLEIKEMDMEGLVKEIEMTRETFGKTEFLAFNCMAGLPQMGKGFSLKHVEYFLKTAKALISNSRGIITFGNGIDVEKWMECTNFSSFFEGQMVYFQALLESMEQFQLLEARIAMECLFVLPHLSSLITNAQEWEENTRKCDFLSELGLAPRRMSRENYEEAKELVREGKSSYWVRIQGEACNQMVLGYMGTPLVRVSSWR</sequence>
<evidence type="ECO:0000313" key="5">
    <source>
        <dbReference type="Proteomes" id="UP000187203"/>
    </source>
</evidence>
<gene>
    <name evidence="4" type="ORF">COLO4_11067</name>
</gene>
<comment type="caution">
    <text evidence="4">The sequence shown here is derived from an EMBL/GenBank/DDBJ whole genome shotgun (WGS) entry which is preliminary data.</text>
</comment>
<reference evidence="5" key="1">
    <citation type="submission" date="2013-09" db="EMBL/GenBank/DDBJ databases">
        <title>Corchorus olitorius genome sequencing.</title>
        <authorList>
            <person name="Alam M."/>
            <person name="Haque M.S."/>
            <person name="Islam M.S."/>
            <person name="Emdad E.M."/>
            <person name="Islam M.M."/>
            <person name="Ahmed B."/>
            <person name="Halim A."/>
            <person name="Hossen Q.M.M."/>
            <person name="Hossain M.Z."/>
            <person name="Ahmed R."/>
            <person name="Khan M.M."/>
            <person name="Islam R."/>
            <person name="Rashid M.M."/>
            <person name="Khan S.A."/>
            <person name="Rahman M.S."/>
            <person name="Alam M."/>
            <person name="Yahiya A.S."/>
            <person name="Khan M.S."/>
            <person name="Azam M.S."/>
            <person name="Haque T."/>
            <person name="Lashkar M.Z.H."/>
            <person name="Akhand A.I."/>
            <person name="Morshed G."/>
            <person name="Roy S."/>
            <person name="Uddin K.S."/>
            <person name="Rabeya T."/>
            <person name="Hossain A.S."/>
            <person name="Chowdhury A."/>
            <person name="Snigdha A.R."/>
            <person name="Mortoza M.S."/>
            <person name="Matin S.A."/>
            <person name="Hoque S.M.E."/>
            <person name="Islam M.K."/>
            <person name="Roy D.K."/>
            <person name="Haider R."/>
            <person name="Moosa M.M."/>
            <person name="Elias S.M."/>
            <person name="Hasan A.M."/>
            <person name="Jahan S."/>
            <person name="Shafiuddin M."/>
            <person name="Mahmood N."/>
            <person name="Shommy N.S."/>
        </authorList>
    </citation>
    <scope>NUCLEOTIDE SEQUENCE [LARGE SCALE GENOMIC DNA]</scope>
    <source>
        <strain evidence="5">cv. O-4</strain>
    </source>
</reference>
<protein>
    <submittedName>
        <fullName evidence="4">Transcription factor GRAS</fullName>
    </submittedName>
</protein>
<dbReference type="STRING" id="93759.A0A1R3K5T7"/>
<dbReference type="InterPro" id="IPR005202">
    <property type="entry name" value="TF_GRAS"/>
</dbReference>
<proteinExistence type="inferred from homology"/>
<keyword evidence="1" id="KW-0805">Transcription regulation</keyword>
<dbReference type="AlphaFoldDB" id="A0A1R3K5T7"/>
<name>A0A1R3K5T7_9ROSI</name>
<dbReference type="PROSITE" id="PS50985">
    <property type="entry name" value="GRAS"/>
    <property type="match status" value="1"/>
</dbReference>
<comment type="similarity">
    <text evidence="3">Belongs to the GRAS family.</text>
</comment>
<keyword evidence="2" id="KW-0804">Transcription</keyword>
<dbReference type="EMBL" id="AWUE01014634">
    <property type="protein sequence ID" value="OMP02463.1"/>
    <property type="molecule type" value="Genomic_DNA"/>
</dbReference>
<evidence type="ECO:0000256" key="2">
    <source>
        <dbReference type="ARBA" id="ARBA00023163"/>
    </source>
</evidence>
<dbReference type="Proteomes" id="UP000187203">
    <property type="component" value="Unassembled WGS sequence"/>
</dbReference>
<feature type="region of interest" description="SAW" evidence="3">
    <location>
        <begin position="444"/>
        <end position="516"/>
    </location>
</feature>
<dbReference type="Pfam" id="PF03514">
    <property type="entry name" value="GRAS"/>
    <property type="match status" value="1"/>
</dbReference>
<feature type="short sequence motif" description="VHIID" evidence="3">
    <location>
        <begin position="253"/>
        <end position="257"/>
    </location>
</feature>
<dbReference type="OrthoDB" id="997554at2759"/>
<dbReference type="PANTHER" id="PTHR31636">
    <property type="entry name" value="OSJNBA0084A10.13 PROTEIN-RELATED"/>
    <property type="match status" value="1"/>
</dbReference>
<organism evidence="4 5">
    <name type="scientific">Corchorus olitorius</name>
    <dbReference type="NCBI Taxonomy" id="93759"/>
    <lineage>
        <taxon>Eukaryota</taxon>
        <taxon>Viridiplantae</taxon>
        <taxon>Streptophyta</taxon>
        <taxon>Embryophyta</taxon>
        <taxon>Tracheophyta</taxon>
        <taxon>Spermatophyta</taxon>
        <taxon>Magnoliopsida</taxon>
        <taxon>eudicotyledons</taxon>
        <taxon>Gunneridae</taxon>
        <taxon>Pentapetalae</taxon>
        <taxon>rosids</taxon>
        <taxon>malvids</taxon>
        <taxon>Malvales</taxon>
        <taxon>Malvaceae</taxon>
        <taxon>Grewioideae</taxon>
        <taxon>Apeibeae</taxon>
        <taxon>Corchorus</taxon>
    </lineage>
</organism>
<evidence type="ECO:0000313" key="4">
    <source>
        <dbReference type="EMBL" id="OMP02463.1"/>
    </source>
</evidence>
<accession>A0A1R3K5T7</accession>
<keyword evidence="5" id="KW-1185">Reference proteome</keyword>
<comment type="caution">
    <text evidence="3">Lacks conserved residue(s) required for the propagation of feature annotation.</text>
</comment>
<evidence type="ECO:0000256" key="1">
    <source>
        <dbReference type="ARBA" id="ARBA00023015"/>
    </source>
</evidence>
<evidence type="ECO:0000256" key="3">
    <source>
        <dbReference type="PROSITE-ProRule" id="PRU01191"/>
    </source>
</evidence>